<accession>A0A0E9U5E2</accession>
<organism evidence="1">
    <name type="scientific">Anguilla anguilla</name>
    <name type="common">European freshwater eel</name>
    <name type="synonym">Muraena anguilla</name>
    <dbReference type="NCBI Taxonomy" id="7936"/>
    <lineage>
        <taxon>Eukaryota</taxon>
        <taxon>Metazoa</taxon>
        <taxon>Chordata</taxon>
        <taxon>Craniata</taxon>
        <taxon>Vertebrata</taxon>
        <taxon>Euteleostomi</taxon>
        <taxon>Actinopterygii</taxon>
        <taxon>Neopterygii</taxon>
        <taxon>Teleostei</taxon>
        <taxon>Anguilliformes</taxon>
        <taxon>Anguillidae</taxon>
        <taxon>Anguilla</taxon>
    </lineage>
</organism>
<sequence length="30" mass="3271">MSKFTQVGSLLAAMCVDNATVLQVIFIRTI</sequence>
<evidence type="ECO:0000313" key="1">
    <source>
        <dbReference type="EMBL" id="JAH60188.1"/>
    </source>
</evidence>
<proteinExistence type="predicted"/>
<dbReference type="EMBL" id="GBXM01048389">
    <property type="protein sequence ID" value="JAH60188.1"/>
    <property type="molecule type" value="Transcribed_RNA"/>
</dbReference>
<name>A0A0E9U5E2_ANGAN</name>
<dbReference type="AlphaFoldDB" id="A0A0E9U5E2"/>
<reference evidence="1" key="2">
    <citation type="journal article" date="2015" name="Fish Shellfish Immunol.">
        <title>Early steps in the European eel (Anguilla anguilla)-Vibrio vulnificus interaction in the gills: Role of the RtxA13 toxin.</title>
        <authorList>
            <person name="Callol A."/>
            <person name="Pajuelo D."/>
            <person name="Ebbesson L."/>
            <person name="Teles M."/>
            <person name="MacKenzie S."/>
            <person name="Amaro C."/>
        </authorList>
    </citation>
    <scope>NUCLEOTIDE SEQUENCE</scope>
</reference>
<reference evidence="1" key="1">
    <citation type="submission" date="2014-11" db="EMBL/GenBank/DDBJ databases">
        <authorList>
            <person name="Amaro Gonzalez C."/>
        </authorList>
    </citation>
    <scope>NUCLEOTIDE SEQUENCE</scope>
</reference>
<protein>
    <submittedName>
        <fullName evidence="1">Uncharacterized protein</fullName>
    </submittedName>
</protein>